<sequence>MNNLQPVRRPSRHHHSNSFLHILPTNKDCYKYSFFPRTVRDWNLLPQNITDLEDPKQFKSAALRILRWDD</sequence>
<gene>
    <name evidence="1" type="ORF">HOLleu_31085</name>
</gene>
<dbReference type="AlphaFoldDB" id="A0A9Q1GZU6"/>
<accession>A0A9Q1GZU6</accession>
<comment type="caution">
    <text evidence="1">The sequence shown here is derived from an EMBL/GenBank/DDBJ whole genome shotgun (WGS) entry which is preliminary data.</text>
</comment>
<reference evidence="1" key="1">
    <citation type="submission" date="2021-10" db="EMBL/GenBank/DDBJ databases">
        <title>Tropical sea cucumber genome reveals ecological adaptation and Cuvierian tubules defense mechanism.</title>
        <authorList>
            <person name="Chen T."/>
        </authorList>
    </citation>
    <scope>NUCLEOTIDE SEQUENCE</scope>
    <source>
        <strain evidence="1">Nanhai2018</strain>
        <tissue evidence="1">Muscle</tissue>
    </source>
</reference>
<keyword evidence="2" id="KW-1185">Reference proteome</keyword>
<protein>
    <submittedName>
        <fullName evidence="1">Uncharacterized protein</fullName>
    </submittedName>
</protein>
<organism evidence="1 2">
    <name type="scientific">Holothuria leucospilota</name>
    <name type="common">Black long sea cucumber</name>
    <name type="synonym">Mertensiothuria leucospilota</name>
    <dbReference type="NCBI Taxonomy" id="206669"/>
    <lineage>
        <taxon>Eukaryota</taxon>
        <taxon>Metazoa</taxon>
        <taxon>Echinodermata</taxon>
        <taxon>Eleutherozoa</taxon>
        <taxon>Echinozoa</taxon>
        <taxon>Holothuroidea</taxon>
        <taxon>Aspidochirotacea</taxon>
        <taxon>Aspidochirotida</taxon>
        <taxon>Holothuriidae</taxon>
        <taxon>Holothuria</taxon>
    </lineage>
</organism>
<evidence type="ECO:0000313" key="1">
    <source>
        <dbReference type="EMBL" id="KAJ8028754.1"/>
    </source>
</evidence>
<dbReference type="OrthoDB" id="10065856at2759"/>
<evidence type="ECO:0000313" key="2">
    <source>
        <dbReference type="Proteomes" id="UP001152320"/>
    </source>
</evidence>
<name>A0A9Q1GZU6_HOLLE</name>
<dbReference type="Proteomes" id="UP001152320">
    <property type="component" value="Chromosome 15"/>
</dbReference>
<proteinExistence type="predicted"/>
<dbReference type="EMBL" id="JAIZAY010000015">
    <property type="protein sequence ID" value="KAJ8028754.1"/>
    <property type="molecule type" value="Genomic_DNA"/>
</dbReference>